<evidence type="ECO:0000313" key="3">
    <source>
        <dbReference type="Proteomes" id="UP000265431"/>
    </source>
</evidence>
<dbReference type="NCBIfam" id="NF004635">
    <property type="entry name" value="PRK05981.1"/>
    <property type="match status" value="1"/>
</dbReference>
<sequence length="262" mass="28235">MSFEKITYEVQDDIAVIAFNDPKTMNAAGVDTIDELSLALEKAGDEARCTIITGNGRGFCSGANLSGNMGGGKSERKPDAGRELDRAYNPFIKAIRTHPHPVITAVNGAAAGVGCSIALAGDFIVAAESAYFLQAFRRIGLVPDGGSTYLLTRAIGRARAMEMTLFGEKIPAAKALEWGLVNRVVSDDSLLDEARNYAKQLSDGPTTALSLIRDLVWQAEDNDFDNQLQAERFAQRTAGRSPDFAEGVKAFLEKRPADFKKV</sequence>
<keyword evidence="2" id="KW-0413">Isomerase</keyword>
<dbReference type="PANTHER" id="PTHR43459:SF1">
    <property type="entry name" value="EG:BACN32G11.4 PROTEIN"/>
    <property type="match status" value="1"/>
</dbReference>
<evidence type="ECO:0000313" key="2">
    <source>
        <dbReference type="EMBL" id="RIJ22183.1"/>
    </source>
</evidence>
<dbReference type="Pfam" id="PF00378">
    <property type="entry name" value="ECH_1"/>
    <property type="match status" value="1"/>
</dbReference>
<dbReference type="InterPro" id="IPR029045">
    <property type="entry name" value="ClpP/crotonase-like_dom_sf"/>
</dbReference>
<organism evidence="2 3">
    <name type="scientific">Henriciella barbarensis</name>
    <dbReference type="NCBI Taxonomy" id="86342"/>
    <lineage>
        <taxon>Bacteria</taxon>
        <taxon>Pseudomonadati</taxon>
        <taxon>Pseudomonadota</taxon>
        <taxon>Alphaproteobacteria</taxon>
        <taxon>Hyphomonadales</taxon>
        <taxon>Hyphomonadaceae</taxon>
        <taxon>Henriciella</taxon>
    </lineage>
</organism>
<comment type="caution">
    <text evidence="2">The sequence shown here is derived from an EMBL/GenBank/DDBJ whole genome shotgun (WGS) entry which is preliminary data.</text>
</comment>
<comment type="similarity">
    <text evidence="1">Belongs to the enoyl-CoA hydratase/isomerase family.</text>
</comment>
<proteinExistence type="inferred from homology"/>
<dbReference type="Proteomes" id="UP000265431">
    <property type="component" value="Unassembled WGS sequence"/>
</dbReference>
<dbReference type="GO" id="GO:0016853">
    <property type="term" value="F:isomerase activity"/>
    <property type="evidence" value="ECO:0007669"/>
    <property type="project" value="UniProtKB-KW"/>
</dbReference>
<accession>A0A399QTR2</accession>
<gene>
    <name evidence="2" type="ORF">D1224_11525</name>
</gene>
<dbReference type="Gene3D" id="3.90.226.10">
    <property type="entry name" value="2-enoyl-CoA Hydratase, Chain A, domain 1"/>
    <property type="match status" value="1"/>
</dbReference>
<dbReference type="OrthoDB" id="5730382at2"/>
<dbReference type="AlphaFoldDB" id="A0A399QTR2"/>
<keyword evidence="3" id="KW-1185">Reference proteome</keyword>
<dbReference type="InterPro" id="IPR014748">
    <property type="entry name" value="Enoyl-CoA_hydra_C"/>
</dbReference>
<dbReference type="EMBL" id="QWGB01000007">
    <property type="protein sequence ID" value="RIJ22183.1"/>
    <property type="molecule type" value="Genomic_DNA"/>
</dbReference>
<dbReference type="SUPFAM" id="SSF52096">
    <property type="entry name" value="ClpP/crotonase"/>
    <property type="match status" value="1"/>
</dbReference>
<dbReference type="RefSeq" id="WP_119380102.1">
    <property type="nucleotide sequence ID" value="NZ_QWGB01000007.1"/>
</dbReference>
<name>A0A399QTR2_9PROT</name>
<dbReference type="InterPro" id="IPR001753">
    <property type="entry name" value="Enoyl-CoA_hydra/iso"/>
</dbReference>
<protein>
    <submittedName>
        <fullName evidence="2">Enoyl-CoA hydratase/isomerase</fullName>
    </submittedName>
</protein>
<dbReference type="CDD" id="cd06558">
    <property type="entry name" value="crotonase-like"/>
    <property type="match status" value="1"/>
</dbReference>
<dbReference type="PANTHER" id="PTHR43459">
    <property type="entry name" value="ENOYL-COA HYDRATASE"/>
    <property type="match status" value="1"/>
</dbReference>
<reference evidence="2 3" key="1">
    <citation type="submission" date="2018-08" db="EMBL/GenBank/DDBJ databases">
        <title>Henriciella mobilis sp. nov., isolated from seawater.</title>
        <authorList>
            <person name="Cheng H."/>
            <person name="Wu Y.-H."/>
            <person name="Xu X.-W."/>
            <person name="Guo L.-L."/>
        </authorList>
    </citation>
    <scope>NUCLEOTIDE SEQUENCE [LARGE SCALE GENOMIC DNA]</scope>
    <source>
        <strain evidence="2 3">CCUG66934</strain>
    </source>
</reference>
<dbReference type="Gene3D" id="1.10.12.10">
    <property type="entry name" value="Lyase 2-enoyl-coa Hydratase, Chain A, domain 2"/>
    <property type="match status" value="1"/>
</dbReference>
<evidence type="ECO:0000256" key="1">
    <source>
        <dbReference type="ARBA" id="ARBA00005254"/>
    </source>
</evidence>